<evidence type="ECO:0000256" key="9">
    <source>
        <dbReference type="ARBA" id="ARBA00032005"/>
    </source>
</evidence>
<evidence type="ECO:0000256" key="2">
    <source>
        <dbReference type="ARBA" id="ARBA00003949"/>
    </source>
</evidence>
<dbReference type="InterPro" id="IPR050202">
    <property type="entry name" value="Cyt/Deoxycyt_deaminase"/>
</dbReference>
<name>A0A0S8G5A8_UNCT6</name>
<dbReference type="GO" id="GO:0055086">
    <property type="term" value="P:nucleobase-containing small molecule metabolic process"/>
    <property type="evidence" value="ECO:0007669"/>
    <property type="project" value="UniProtKB-ARBA"/>
</dbReference>
<dbReference type="GO" id="GO:0005829">
    <property type="term" value="C:cytosol"/>
    <property type="evidence" value="ECO:0007669"/>
    <property type="project" value="TreeGrafter"/>
</dbReference>
<dbReference type="InterPro" id="IPR016193">
    <property type="entry name" value="Cytidine_deaminase-like"/>
</dbReference>
<dbReference type="AlphaFoldDB" id="A0A0S8G5A8"/>
<dbReference type="GO" id="GO:0072527">
    <property type="term" value="P:pyrimidine-containing compound metabolic process"/>
    <property type="evidence" value="ECO:0007669"/>
    <property type="project" value="UniProtKB-ARBA"/>
</dbReference>
<dbReference type="Gene3D" id="3.40.140.10">
    <property type="entry name" value="Cytidine Deaminase, domain 2"/>
    <property type="match status" value="1"/>
</dbReference>
<dbReference type="GO" id="GO:0008270">
    <property type="term" value="F:zinc ion binding"/>
    <property type="evidence" value="ECO:0007669"/>
    <property type="project" value="UniProtKB-UniRule"/>
</dbReference>
<evidence type="ECO:0000256" key="12">
    <source>
        <dbReference type="PIRSR" id="PIRSR606262-1"/>
    </source>
</evidence>
<evidence type="ECO:0000256" key="14">
    <source>
        <dbReference type="PIRSR" id="PIRSR606262-3"/>
    </source>
</evidence>
<feature type="active site" description="Proton donor" evidence="12">
    <location>
        <position position="61"/>
    </location>
</feature>
<feature type="binding site" evidence="14">
    <location>
        <position position="59"/>
    </location>
    <ligand>
        <name>Zn(2+)</name>
        <dbReference type="ChEBI" id="CHEBI:29105"/>
        <note>catalytic</note>
    </ligand>
</feature>
<keyword evidence="8 14" id="KW-0862">Zinc</keyword>
<dbReference type="NCBIfam" id="TIGR01354">
    <property type="entry name" value="cyt_deam_tetra"/>
    <property type="match status" value="1"/>
</dbReference>
<dbReference type="EMBL" id="LJUI01000084">
    <property type="protein sequence ID" value="KPK68243.1"/>
    <property type="molecule type" value="Genomic_DNA"/>
</dbReference>
<dbReference type="CDD" id="cd01283">
    <property type="entry name" value="cytidine_deaminase"/>
    <property type="match status" value="1"/>
</dbReference>
<accession>A0A0S8G5A8</accession>
<sequence length="135" mass="14364">MADTRTIDREALLAHAREARDRAYAPYSEYRVGAAVFTGSGKVFVGANVENASYGLTVCAERVAAWAAVVAGERTLIAMAVAGEPGKRSVPCGACLQVLSEFGPDMEIIVENESGAIEVHRLSEFLPEAFSLDAE</sequence>
<evidence type="ECO:0000256" key="5">
    <source>
        <dbReference type="ARBA" id="ARBA00018266"/>
    </source>
</evidence>
<comment type="catalytic activity">
    <reaction evidence="10 15">
        <text>2'-deoxycytidine + H2O + H(+) = 2'-deoxyuridine + NH4(+)</text>
        <dbReference type="Rhea" id="RHEA:13433"/>
        <dbReference type="ChEBI" id="CHEBI:15377"/>
        <dbReference type="ChEBI" id="CHEBI:15378"/>
        <dbReference type="ChEBI" id="CHEBI:15698"/>
        <dbReference type="ChEBI" id="CHEBI:16450"/>
        <dbReference type="ChEBI" id="CHEBI:28938"/>
        <dbReference type="EC" id="3.5.4.5"/>
    </reaction>
</comment>
<feature type="binding site" evidence="14">
    <location>
        <position position="95"/>
    </location>
    <ligand>
        <name>Zn(2+)</name>
        <dbReference type="ChEBI" id="CHEBI:29105"/>
        <note>catalytic</note>
    </ligand>
</feature>
<comment type="catalytic activity">
    <reaction evidence="11 15">
        <text>cytidine + H2O + H(+) = uridine + NH4(+)</text>
        <dbReference type="Rhea" id="RHEA:16069"/>
        <dbReference type="ChEBI" id="CHEBI:15377"/>
        <dbReference type="ChEBI" id="CHEBI:15378"/>
        <dbReference type="ChEBI" id="CHEBI:16704"/>
        <dbReference type="ChEBI" id="CHEBI:17562"/>
        <dbReference type="ChEBI" id="CHEBI:28938"/>
        <dbReference type="EC" id="3.5.4.5"/>
    </reaction>
</comment>
<comment type="function">
    <text evidence="2 15">This enzyme scavenges exogenous and endogenous cytidine and 2'-deoxycytidine for UMP synthesis.</text>
</comment>
<dbReference type="InterPro" id="IPR006262">
    <property type="entry name" value="Cyt_deam_tetra"/>
</dbReference>
<dbReference type="GO" id="GO:0004126">
    <property type="term" value="F:cytidine deaminase activity"/>
    <property type="evidence" value="ECO:0007669"/>
    <property type="project" value="UniProtKB-UniRule"/>
</dbReference>
<feature type="binding site" evidence="14">
    <location>
        <position position="92"/>
    </location>
    <ligand>
        <name>Zn(2+)</name>
        <dbReference type="ChEBI" id="CHEBI:29105"/>
        <note>catalytic</note>
    </ligand>
</feature>
<comment type="cofactor">
    <cofactor evidence="1 14 15">
        <name>Zn(2+)</name>
        <dbReference type="ChEBI" id="CHEBI:29105"/>
    </cofactor>
</comment>
<evidence type="ECO:0000256" key="10">
    <source>
        <dbReference type="ARBA" id="ARBA00049252"/>
    </source>
</evidence>
<evidence type="ECO:0000256" key="3">
    <source>
        <dbReference type="ARBA" id="ARBA00006576"/>
    </source>
</evidence>
<dbReference type="Pfam" id="PF00383">
    <property type="entry name" value="dCMP_cyt_deam_1"/>
    <property type="match status" value="1"/>
</dbReference>
<gene>
    <name evidence="17" type="ORF">AMJ82_08770</name>
</gene>
<dbReference type="SUPFAM" id="SSF53927">
    <property type="entry name" value="Cytidine deaminase-like"/>
    <property type="match status" value="1"/>
</dbReference>
<dbReference type="InterPro" id="IPR002125">
    <property type="entry name" value="CMP_dCMP_dom"/>
</dbReference>
<dbReference type="PATRIC" id="fig|1703774.3.peg.546"/>
<dbReference type="PROSITE" id="PS51747">
    <property type="entry name" value="CYT_DCMP_DEAMINASES_2"/>
    <property type="match status" value="1"/>
</dbReference>
<dbReference type="PANTHER" id="PTHR11644:SF2">
    <property type="entry name" value="CYTIDINE DEAMINASE"/>
    <property type="match status" value="1"/>
</dbReference>
<evidence type="ECO:0000256" key="15">
    <source>
        <dbReference type="RuleBase" id="RU364006"/>
    </source>
</evidence>
<feature type="domain" description="CMP/dCMP-type deaminase" evidence="16">
    <location>
        <begin position="7"/>
        <end position="133"/>
    </location>
</feature>
<evidence type="ECO:0000256" key="13">
    <source>
        <dbReference type="PIRSR" id="PIRSR606262-2"/>
    </source>
</evidence>
<reference evidence="17 18" key="1">
    <citation type="journal article" date="2015" name="Microbiome">
        <title>Genomic resolution of linkages in carbon, nitrogen, and sulfur cycling among widespread estuary sediment bacteria.</title>
        <authorList>
            <person name="Baker B.J."/>
            <person name="Lazar C.S."/>
            <person name="Teske A.P."/>
            <person name="Dick G.J."/>
        </authorList>
    </citation>
    <scope>NUCLEOTIDE SEQUENCE [LARGE SCALE GENOMIC DNA]</scope>
    <source>
        <strain evidence="17">SM23_40</strain>
    </source>
</reference>
<evidence type="ECO:0000313" key="18">
    <source>
        <dbReference type="Proteomes" id="UP000051717"/>
    </source>
</evidence>
<dbReference type="PANTHER" id="PTHR11644">
    <property type="entry name" value="CYTIDINE DEAMINASE"/>
    <property type="match status" value="1"/>
</dbReference>
<comment type="similarity">
    <text evidence="3 15">Belongs to the cytidine and deoxycytidylate deaminase family.</text>
</comment>
<evidence type="ECO:0000259" key="16">
    <source>
        <dbReference type="PROSITE" id="PS51747"/>
    </source>
</evidence>
<keyword evidence="7 15" id="KW-0378">Hydrolase</keyword>
<comment type="caution">
    <text evidence="17">The sequence shown here is derived from an EMBL/GenBank/DDBJ whole genome shotgun (WGS) entry which is preliminary data.</text>
</comment>
<proteinExistence type="inferred from homology"/>
<dbReference type="NCBIfam" id="NF004064">
    <property type="entry name" value="PRK05578.1"/>
    <property type="match status" value="1"/>
</dbReference>
<dbReference type="FunFam" id="3.40.140.10:FF:000008">
    <property type="entry name" value="Cytidine deaminase"/>
    <property type="match status" value="1"/>
</dbReference>
<organism evidence="17 18">
    <name type="scientific">candidate division TA06 bacterium SM23_40</name>
    <dbReference type="NCBI Taxonomy" id="1703774"/>
    <lineage>
        <taxon>Bacteria</taxon>
        <taxon>Bacteria division TA06</taxon>
    </lineage>
</organism>
<evidence type="ECO:0000313" key="17">
    <source>
        <dbReference type="EMBL" id="KPK68243.1"/>
    </source>
</evidence>
<dbReference type="EC" id="3.5.4.5" evidence="4 15"/>
<protein>
    <recommendedName>
        <fullName evidence="5 15">Cytidine deaminase</fullName>
        <ecNumber evidence="4 15">3.5.4.5</ecNumber>
    </recommendedName>
    <alternativeName>
        <fullName evidence="9 15">Cytidine aminohydrolase</fullName>
    </alternativeName>
</protein>
<dbReference type="Proteomes" id="UP000051717">
    <property type="component" value="Unassembled WGS sequence"/>
</dbReference>
<evidence type="ECO:0000256" key="8">
    <source>
        <dbReference type="ARBA" id="ARBA00022833"/>
    </source>
</evidence>
<keyword evidence="6 14" id="KW-0479">Metal-binding</keyword>
<evidence type="ECO:0000256" key="1">
    <source>
        <dbReference type="ARBA" id="ARBA00001947"/>
    </source>
</evidence>
<evidence type="ECO:0000256" key="4">
    <source>
        <dbReference type="ARBA" id="ARBA00012783"/>
    </source>
</evidence>
<evidence type="ECO:0000256" key="6">
    <source>
        <dbReference type="ARBA" id="ARBA00022723"/>
    </source>
</evidence>
<feature type="binding site" evidence="13">
    <location>
        <begin position="48"/>
        <end position="54"/>
    </location>
    <ligand>
        <name>substrate</name>
    </ligand>
</feature>
<evidence type="ECO:0000256" key="11">
    <source>
        <dbReference type="ARBA" id="ARBA00049558"/>
    </source>
</evidence>
<evidence type="ECO:0000256" key="7">
    <source>
        <dbReference type="ARBA" id="ARBA00022801"/>
    </source>
</evidence>